<proteinExistence type="predicted"/>
<dbReference type="STRING" id="45065.Lgee_0077"/>
<gene>
    <name evidence="1" type="ORF">Lgee_0077</name>
</gene>
<evidence type="ECO:0000313" key="2">
    <source>
        <dbReference type="Proteomes" id="UP000054785"/>
    </source>
</evidence>
<dbReference type="AlphaFoldDB" id="A0A0W0U9L9"/>
<dbReference type="EMBL" id="LNYC01000002">
    <property type="protein sequence ID" value="KTD04680.1"/>
    <property type="molecule type" value="Genomic_DNA"/>
</dbReference>
<keyword evidence="2" id="KW-1185">Reference proteome</keyword>
<organism evidence="1 2">
    <name type="scientific">Legionella geestiana</name>
    <dbReference type="NCBI Taxonomy" id="45065"/>
    <lineage>
        <taxon>Bacteria</taxon>
        <taxon>Pseudomonadati</taxon>
        <taxon>Pseudomonadota</taxon>
        <taxon>Gammaproteobacteria</taxon>
        <taxon>Legionellales</taxon>
        <taxon>Legionellaceae</taxon>
        <taxon>Legionella</taxon>
    </lineage>
</organism>
<dbReference type="Proteomes" id="UP000054785">
    <property type="component" value="Unassembled WGS sequence"/>
</dbReference>
<dbReference type="RefSeq" id="WP_028386891.1">
    <property type="nucleotide sequence ID" value="NZ_CAAAHN010000034.1"/>
</dbReference>
<comment type="caution">
    <text evidence="1">The sequence shown here is derived from an EMBL/GenBank/DDBJ whole genome shotgun (WGS) entry which is preliminary data.</text>
</comment>
<dbReference type="OrthoDB" id="572589at2"/>
<accession>A0A0W0U9L9</accession>
<name>A0A0W0U9L9_9GAMM</name>
<protein>
    <submittedName>
        <fullName evidence="1">Integral membrane protein (PIN domain superfamily)</fullName>
    </submittedName>
</protein>
<sequence>MATQFLVMVLGWYLVVVSVFLVMRQEELRAVMHEVISNRGLFFVLAFITLILGLMMVVSHNIWMMGWPVLVTLFSWLVLLTGLFRLFYPSMAMSVAKSFLDNPVRMRMTGVLLFVLGLFFLMKAYYPAGY</sequence>
<evidence type="ECO:0000313" key="1">
    <source>
        <dbReference type="EMBL" id="KTD04680.1"/>
    </source>
</evidence>
<reference evidence="1 2" key="1">
    <citation type="submission" date="2015-11" db="EMBL/GenBank/DDBJ databases">
        <title>Genomic analysis of 38 Legionella species identifies large and diverse effector repertoires.</title>
        <authorList>
            <person name="Burstein D."/>
            <person name="Amaro F."/>
            <person name="Zusman T."/>
            <person name="Lifshitz Z."/>
            <person name="Cohen O."/>
            <person name="Gilbert J.A."/>
            <person name="Pupko T."/>
            <person name="Shuman H.A."/>
            <person name="Segal G."/>
        </authorList>
    </citation>
    <scope>NUCLEOTIDE SEQUENCE [LARGE SCALE GENOMIC DNA]</scope>
    <source>
        <strain evidence="1 2">ATCC 49504</strain>
    </source>
</reference>
<dbReference type="PATRIC" id="fig|45065.4.peg.82"/>